<reference evidence="1 2" key="1">
    <citation type="journal article" date="2019" name="Nat. Commun.">
        <title>A new type of DNA phosphorothioation-based antiviral system in archaea.</title>
        <authorList>
            <person name="Xiong L."/>
            <person name="Liu S."/>
            <person name="Chen S."/>
            <person name="Xiao Y."/>
            <person name="Zhu B."/>
            <person name="Gao Y."/>
            <person name="Zhang Y."/>
            <person name="Chen B."/>
            <person name="Luo J."/>
            <person name="Deng Z."/>
            <person name="Chen X."/>
            <person name="Wang L."/>
            <person name="Chen S."/>
        </authorList>
    </citation>
    <scope>NUCLEOTIDE SEQUENCE [LARGE SCALE GENOMIC DNA]</scope>
    <source>
        <strain evidence="1 2">CBA1105</strain>
    </source>
</reference>
<evidence type="ECO:0000313" key="2">
    <source>
        <dbReference type="Proteomes" id="UP000296706"/>
    </source>
</evidence>
<dbReference type="Proteomes" id="UP000296706">
    <property type="component" value="Chromosome"/>
</dbReference>
<dbReference type="AlphaFoldDB" id="A0A4D6HAY6"/>
<name>A0A4D6HAY6_9EURY</name>
<organism evidence="1 2">
    <name type="scientific">Halapricum salinum</name>
    <dbReference type="NCBI Taxonomy" id="1457250"/>
    <lineage>
        <taxon>Archaea</taxon>
        <taxon>Methanobacteriati</taxon>
        <taxon>Methanobacteriota</taxon>
        <taxon>Stenosarchaea group</taxon>
        <taxon>Halobacteria</taxon>
        <taxon>Halobacteriales</taxon>
        <taxon>Haloarculaceae</taxon>
        <taxon>Halapricum</taxon>
    </lineage>
</organism>
<keyword evidence="2" id="KW-1185">Reference proteome</keyword>
<gene>
    <name evidence="1" type="ORF">DV733_05900</name>
</gene>
<protein>
    <submittedName>
        <fullName evidence="1">Uncharacterized protein</fullName>
    </submittedName>
</protein>
<proteinExistence type="predicted"/>
<evidence type="ECO:0000313" key="1">
    <source>
        <dbReference type="EMBL" id="QCC50805.1"/>
    </source>
</evidence>
<dbReference type="EMBL" id="CP031310">
    <property type="protein sequence ID" value="QCC50805.1"/>
    <property type="molecule type" value="Genomic_DNA"/>
</dbReference>
<sequence>MSFLVVSIIAFAASGVFGSGYTAGLVFGFAIGLAVALFEYGVVVETEVRSSGYPDAIKRKIDQVFE</sequence>
<accession>A0A4D6HAY6</accession>
<dbReference type="KEGG" id="hsn:DV733_05900"/>